<reference evidence="1" key="1">
    <citation type="submission" date="2018-05" db="EMBL/GenBank/DDBJ databases">
        <authorList>
            <person name="Lanie J.A."/>
            <person name="Ng W.-L."/>
            <person name="Kazmierczak K.M."/>
            <person name="Andrzejewski T.M."/>
            <person name="Davidsen T.M."/>
            <person name="Wayne K.J."/>
            <person name="Tettelin H."/>
            <person name="Glass J.I."/>
            <person name="Rusch D."/>
            <person name="Podicherti R."/>
            <person name="Tsui H.-C.T."/>
            <person name="Winkler M.E."/>
        </authorList>
    </citation>
    <scope>NUCLEOTIDE SEQUENCE</scope>
</reference>
<evidence type="ECO:0000313" key="1">
    <source>
        <dbReference type="EMBL" id="SVC95214.1"/>
    </source>
</evidence>
<dbReference type="AlphaFoldDB" id="A0A382RBW9"/>
<protein>
    <submittedName>
        <fullName evidence="1">Uncharacterized protein</fullName>
    </submittedName>
</protein>
<proteinExistence type="predicted"/>
<organism evidence="1">
    <name type="scientific">marine metagenome</name>
    <dbReference type="NCBI Taxonomy" id="408172"/>
    <lineage>
        <taxon>unclassified sequences</taxon>
        <taxon>metagenomes</taxon>
        <taxon>ecological metagenomes</taxon>
    </lineage>
</organism>
<dbReference type="EMBL" id="UINC01120616">
    <property type="protein sequence ID" value="SVC95214.1"/>
    <property type="molecule type" value="Genomic_DNA"/>
</dbReference>
<feature type="non-terminal residue" evidence="1">
    <location>
        <position position="50"/>
    </location>
</feature>
<sequence>MGVQLEKPTCAEVVQHVEIEAVPKPLKNDLSFCSPGVSSNRPNPTPQSCR</sequence>
<name>A0A382RBW9_9ZZZZ</name>
<accession>A0A382RBW9</accession>
<gene>
    <name evidence="1" type="ORF">METZ01_LOCUS348068</name>
</gene>